<dbReference type="KEGG" id="halu:HUG12_13025"/>
<organism evidence="2 3">
    <name type="scientific">Halorarum salinum</name>
    <dbReference type="NCBI Taxonomy" id="2743089"/>
    <lineage>
        <taxon>Archaea</taxon>
        <taxon>Methanobacteriati</taxon>
        <taxon>Methanobacteriota</taxon>
        <taxon>Stenosarchaea group</taxon>
        <taxon>Halobacteria</taxon>
        <taxon>Halobacteriales</taxon>
        <taxon>Haloferacaceae</taxon>
        <taxon>Halorarum</taxon>
    </lineage>
</organism>
<dbReference type="GeneID" id="56038398"/>
<protein>
    <recommendedName>
        <fullName evidence="4">DUF2238 domain-containing protein</fullName>
    </recommendedName>
</protein>
<dbReference type="RefSeq" id="WP_179269179.1">
    <property type="nucleotide sequence ID" value="NZ_CP058579.1"/>
</dbReference>
<keyword evidence="1" id="KW-0812">Transmembrane</keyword>
<dbReference type="AlphaFoldDB" id="A0A7D5LBI3"/>
<dbReference type="OrthoDB" id="313603at2157"/>
<keyword evidence="1" id="KW-0472">Membrane</keyword>
<evidence type="ECO:0000256" key="1">
    <source>
        <dbReference type="SAM" id="Phobius"/>
    </source>
</evidence>
<feature type="transmembrane region" description="Helical" evidence="1">
    <location>
        <begin position="97"/>
        <end position="117"/>
    </location>
</feature>
<reference evidence="2 3" key="1">
    <citation type="submission" date="2020-06" db="EMBL/GenBank/DDBJ databases">
        <title>NJ-3-1, isolated from saline soil.</title>
        <authorList>
            <person name="Cui H.L."/>
            <person name="Shi X."/>
        </authorList>
    </citation>
    <scope>NUCLEOTIDE SEQUENCE [LARGE SCALE GENOMIC DNA]</scope>
    <source>
        <strain evidence="2 3">NJ-3-1</strain>
    </source>
</reference>
<sequence>MTLGDVLGFSDPQERVFGRILQLVLLGILLYGLATLQFGMAANGGLALAVTLLPALLRREYGYSMDAGLVLWITVAVFLHSVGSLGPYTWFPWYDSVTHTISATVIAGTGYAALRAFERHSDDIDVPSKFRAVFIVVFVLAAGVVWEILEFASGGLASITGTQAPLTVMGIDDIVSDMIFNTAGAVIVAAWGTCYVGGFVAFLGRRLRSESGD</sequence>
<evidence type="ECO:0000313" key="2">
    <source>
        <dbReference type="EMBL" id="QLG62594.1"/>
    </source>
</evidence>
<feature type="transmembrane region" description="Helical" evidence="1">
    <location>
        <begin position="129"/>
        <end position="149"/>
    </location>
</feature>
<proteinExistence type="predicted"/>
<evidence type="ECO:0008006" key="4">
    <source>
        <dbReference type="Google" id="ProtNLM"/>
    </source>
</evidence>
<name>A0A7D5LBI3_9EURY</name>
<dbReference type="Proteomes" id="UP000509626">
    <property type="component" value="Chromosome"/>
</dbReference>
<dbReference type="InterPro" id="IPR014509">
    <property type="entry name" value="YjdF-like"/>
</dbReference>
<keyword evidence="3" id="KW-1185">Reference proteome</keyword>
<evidence type="ECO:0000313" key="3">
    <source>
        <dbReference type="Proteomes" id="UP000509626"/>
    </source>
</evidence>
<dbReference type="EMBL" id="CP058579">
    <property type="protein sequence ID" value="QLG62594.1"/>
    <property type="molecule type" value="Genomic_DNA"/>
</dbReference>
<feature type="transmembrane region" description="Helical" evidence="1">
    <location>
        <begin position="69"/>
        <end position="91"/>
    </location>
</feature>
<dbReference type="Pfam" id="PF09997">
    <property type="entry name" value="DUF2238"/>
    <property type="match status" value="1"/>
</dbReference>
<keyword evidence="1" id="KW-1133">Transmembrane helix</keyword>
<feature type="transmembrane region" description="Helical" evidence="1">
    <location>
        <begin position="16"/>
        <end position="34"/>
    </location>
</feature>
<feature type="transmembrane region" description="Helical" evidence="1">
    <location>
        <begin position="178"/>
        <end position="203"/>
    </location>
</feature>
<accession>A0A7D5LBI3</accession>
<gene>
    <name evidence="2" type="ORF">HUG12_13025</name>
</gene>